<keyword evidence="7 9" id="KW-0472">Membrane</keyword>
<dbReference type="PANTHER" id="PTHR47234">
    <property type="match status" value="1"/>
</dbReference>
<organism evidence="15 16">
    <name type="scientific">Novosphingobium sediminicola</name>
    <dbReference type="NCBI Taxonomy" id="563162"/>
    <lineage>
        <taxon>Bacteria</taxon>
        <taxon>Pseudomonadati</taxon>
        <taxon>Pseudomonadota</taxon>
        <taxon>Alphaproteobacteria</taxon>
        <taxon>Sphingomonadales</taxon>
        <taxon>Sphingomonadaceae</taxon>
        <taxon>Novosphingobium</taxon>
    </lineage>
</organism>
<comment type="similarity">
    <text evidence="9 11">Belongs to the TonB-dependent receptor family.</text>
</comment>
<protein>
    <submittedName>
        <fullName evidence="15">Outer membrane receptor protein involved in Fe transport</fullName>
    </submittedName>
</protein>
<accession>A0A7W6CCB3</accession>
<feature type="region of interest" description="Disordered" evidence="12">
    <location>
        <begin position="1"/>
        <end position="30"/>
    </location>
</feature>
<evidence type="ECO:0000256" key="7">
    <source>
        <dbReference type="ARBA" id="ARBA00023136"/>
    </source>
</evidence>
<dbReference type="PANTHER" id="PTHR47234:SF3">
    <property type="entry name" value="SECRETIN_TONB SHORT N-TERMINAL DOMAIN-CONTAINING PROTEIN"/>
    <property type="match status" value="1"/>
</dbReference>
<dbReference type="InterPro" id="IPR000531">
    <property type="entry name" value="Beta-barrel_TonB"/>
</dbReference>
<dbReference type="InterPro" id="IPR036942">
    <property type="entry name" value="Beta-barrel_TonB_sf"/>
</dbReference>
<dbReference type="InterPro" id="IPR012910">
    <property type="entry name" value="Plug_dom"/>
</dbReference>
<reference evidence="15 16" key="1">
    <citation type="submission" date="2020-08" db="EMBL/GenBank/DDBJ databases">
        <title>Genomic Encyclopedia of Type Strains, Phase IV (KMG-IV): sequencing the most valuable type-strain genomes for metagenomic binning, comparative biology and taxonomic classification.</title>
        <authorList>
            <person name="Goeker M."/>
        </authorList>
    </citation>
    <scope>NUCLEOTIDE SEQUENCE [LARGE SCALE GENOMIC DNA]</scope>
    <source>
        <strain evidence="15 16">DSM 27057</strain>
    </source>
</reference>
<evidence type="ECO:0000259" key="13">
    <source>
        <dbReference type="Pfam" id="PF00593"/>
    </source>
</evidence>
<evidence type="ECO:0000256" key="11">
    <source>
        <dbReference type="RuleBase" id="RU003357"/>
    </source>
</evidence>
<keyword evidence="4 9" id="KW-0812">Transmembrane</keyword>
<keyword evidence="2 9" id="KW-0813">Transport</keyword>
<evidence type="ECO:0000256" key="4">
    <source>
        <dbReference type="ARBA" id="ARBA00022692"/>
    </source>
</evidence>
<evidence type="ECO:0000313" key="15">
    <source>
        <dbReference type="EMBL" id="MBB3953954.1"/>
    </source>
</evidence>
<feature type="domain" description="TonB-dependent receptor-like beta-barrel" evidence="13">
    <location>
        <begin position="396"/>
        <end position="884"/>
    </location>
</feature>
<dbReference type="PROSITE" id="PS01156">
    <property type="entry name" value="TONB_DEPENDENT_REC_2"/>
    <property type="match status" value="1"/>
</dbReference>
<dbReference type="EMBL" id="JACIDX010000003">
    <property type="protein sequence ID" value="MBB3953954.1"/>
    <property type="molecule type" value="Genomic_DNA"/>
</dbReference>
<evidence type="ECO:0000256" key="2">
    <source>
        <dbReference type="ARBA" id="ARBA00022448"/>
    </source>
</evidence>
<dbReference type="PROSITE" id="PS52016">
    <property type="entry name" value="TONB_DEPENDENT_REC_3"/>
    <property type="match status" value="1"/>
</dbReference>
<dbReference type="InterPro" id="IPR039426">
    <property type="entry name" value="TonB-dep_rcpt-like"/>
</dbReference>
<evidence type="ECO:0000256" key="5">
    <source>
        <dbReference type="ARBA" id="ARBA00022729"/>
    </source>
</evidence>
<keyword evidence="5" id="KW-0732">Signal</keyword>
<dbReference type="Pfam" id="PF00593">
    <property type="entry name" value="TonB_dep_Rec_b-barrel"/>
    <property type="match status" value="1"/>
</dbReference>
<keyword evidence="3 9" id="KW-1134">Transmembrane beta strand</keyword>
<feature type="short sequence motif" description="TonB C-terminal box" evidence="10">
    <location>
        <begin position="905"/>
        <end position="922"/>
    </location>
</feature>
<evidence type="ECO:0000256" key="10">
    <source>
        <dbReference type="PROSITE-ProRule" id="PRU10144"/>
    </source>
</evidence>
<comment type="subcellular location">
    <subcellularLocation>
        <location evidence="1 9">Cell outer membrane</location>
        <topology evidence="1 9">Multi-pass membrane protein</topology>
    </subcellularLocation>
</comment>
<dbReference type="SUPFAM" id="SSF56935">
    <property type="entry name" value="Porins"/>
    <property type="match status" value="1"/>
</dbReference>
<dbReference type="GO" id="GO:0009279">
    <property type="term" value="C:cell outer membrane"/>
    <property type="evidence" value="ECO:0007669"/>
    <property type="project" value="UniProtKB-SubCell"/>
</dbReference>
<feature type="domain" description="TonB-dependent receptor plug" evidence="14">
    <location>
        <begin position="46"/>
        <end position="160"/>
    </location>
</feature>
<dbReference type="Pfam" id="PF07715">
    <property type="entry name" value="Plug"/>
    <property type="match status" value="1"/>
</dbReference>
<dbReference type="InterPro" id="IPR010917">
    <property type="entry name" value="TonB_rcpt_CS"/>
</dbReference>
<comment type="caution">
    <text evidence="15">The sequence shown here is derived from an EMBL/GenBank/DDBJ whole genome shotgun (WGS) entry which is preliminary data.</text>
</comment>
<name>A0A7W6CCB3_9SPHN</name>
<dbReference type="AlphaFoldDB" id="A0A7W6CCB3"/>
<gene>
    <name evidence="15" type="ORF">GGR38_000881</name>
</gene>
<dbReference type="Gene3D" id="2.40.170.20">
    <property type="entry name" value="TonB-dependent receptor, beta-barrel domain"/>
    <property type="match status" value="1"/>
</dbReference>
<keyword evidence="16" id="KW-1185">Reference proteome</keyword>
<keyword evidence="6 11" id="KW-0798">TonB box</keyword>
<evidence type="ECO:0000256" key="12">
    <source>
        <dbReference type="SAM" id="MobiDB-lite"/>
    </source>
</evidence>
<dbReference type="InterPro" id="IPR037066">
    <property type="entry name" value="Plug_dom_sf"/>
</dbReference>
<dbReference type="Gene3D" id="2.170.130.10">
    <property type="entry name" value="TonB-dependent receptor, plug domain"/>
    <property type="match status" value="1"/>
</dbReference>
<dbReference type="RefSeq" id="WP_183623087.1">
    <property type="nucleotide sequence ID" value="NZ_JACIDX010000003.1"/>
</dbReference>
<proteinExistence type="inferred from homology"/>
<evidence type="ECO:0000256" key="9">
    <source>
        <dbReference type="PROSITE-ProRule" id="PRU01360"/>
    </source>
</evidence>
<evidence type="ECO:0000256" key="6">
    <source>
        <dbReference type="ARBA" id="ARBA00023077"/>
    </source>
</evidence>
<dbReference type="Proteomes" id="UP000548867">
    <property type="component" value="Unassembled WGS sequence"/>
</dbReference>
<feature type="compositionally biased region" description="Polar residues" evidence="12">
    <location>
        <begin position="1"/>
        <end position="24"/>
    </location>
</feature>
<keyword evidence="8 9" id="KW-0998">Cell outer membrane</keyword>
<evidence type="ECO:0000259" key="14">
    <source>
        <dbReference type="Pfam" id="PF07715"/>
    </source>
</evidence>
<evidence type="ECO:0000256" key="1">
    <source>
        <dbReference type="ARBA" id="ARBA00004571"/>
    </source>
</evidence>
<evidence type="ECO:0000256" key="8">
    <source>
        <dbReference type="ARBA" id="ARBA00023237"/>
    </source>
</evidence>
<sequence>MPTMAGAQTSGPASTETAATQPSASEEKAGDQAIIVTGTRIQGGFNAPTPVTVASVEDLKQAAPTNIADGLNQLPAFNSSTRTTSPGTAAATGNNGQNLLNLRGLGPNRTLILLNGNRMVATNFLGSVDVNILPQALIKRVDVVTGGASAAYGSDAVSGVVNFVLDENLNGLKGEIRGGLSTYGDMGSKAASLAYGKSFIDDRLHILASAEYFQQDGIRADQSTGRAWFDKAAGQYAVPGAATTVSVVPDIRSSAGAYGGLITAGALKGITFLPNGQLGTFNYGTLTSSTFQSGGDGPRLNIGFSPSQERYNMFLRAAFDVTDKIQIFAEGLHAYSHTNQGAFVNSETGSANQFTIFRDNAYLPGALATLMDANHLTAVTVGRYSPDFPLVEIESVGKIYRGAIGAKADLGHDWKFDTTFNYGRSVQNLFENNLTINRNLYAAADAVRDSSGNIVCRSTLSGLDVGCKPLNIFGVGSPGADAIRYVTGNSQKFLTMEQYVASANISGKLGERFSLGAGPISVATGVEYRKETAVQTTDALSPITTSTAGLRGAPSSQNNRPGGFNFFNPLPFTGSYTVKEGYLELGIPVLKDSPVGKSLSLSTAARYAYYSRTGGVTTWKLGAEYEPVDGIRLRAVRSRDIRGASILELFNPSTQSSNTQLYQGRNIQNLTISLGNPDLVPEKADTTTFGVVLRPAFIPGLQISVDRYVIKIKDAIGALTAQQTIDGCAAGSSFLCSQLTLTTAGTLITRTPSLNLAVQQVSGIDFEAAYNRRIGPGTLTLRALATNRTSAYIILNGSAPISSLGETTTPRWTGNLSVRYATDKWSLFVQEQYISPSLFDATKVEGVDTNLNHTPAILYTNATFTYNLGLGGAKQQLFLSVNNLFNQDPPIATRNPTTFSSPTTGAYDSIGRYFTAGVRFQF</sequence>
<evidence type="ECO:0000256" key="3">
    <source>
        <dbReference type="ARBA" id="ARBA00022452"/>
    </source>
</evidence>
<keyword evidence="15" id="KW-0675">Receptor</keyword>
<evidence type="ECO:0000313" key="16">
    <source>
        <dbReference type="Proteomes" id="UP000548867"/>
    </source>
</evidence>